<gene>
    <name evidence="1" type="ORF">Tco025E_00346</name>
</gene>
<dbReference type="AlphaFoldDB" id="A0A3R7N913"/>
<dbReference type="EMBL" id="MKKU01000007">
    <property type="protein sequence ID" value="RNF27416.1"/>
    <property type="molecule type" value="Genomic_DNA"/>
</dbReference>
<proteinExistence type="predicted"/>
<comment type="caution">
    <text evidence="1">The sequence shown here is derived from an EMBL/GenBank/DDBJ whole genome shotgun (WGS) entry which is preliminary data.</text>
</comment>
<dbReference type="OrthoDB" id="270065at2759"/>
<keyword evidence="2" id="KW-1185">Reference proteome</keyword>
<dbReference type="Proteomes" id="UP000284403">
    <property type="component" value="Unassembled WGS sequence"/>
</dbReference>
<dbReference type="GeneID" id="40313957"/>
<evidence type="ECO:0000313" key="2">
    <source>
        <dbReference type="Proteomes" id="UP000284403"/>
    </source>
</evidence>
<accession>A0A3R7N913</accession>
<reference evidence="1 2" key="1">
    <citation type="journal article" date="2018" name="BMC Genomics">
        <title>Genomic comparison of Trypanosoma conorhini and Trypanosoma rangeli to Trypanosoma cruzi strains of high and low virulence.</title>
        <authorList>
            <person name="Bradwell K.R."/>
            <person name="Koparde V.N."/>
            <person name="Matveyev A.V."/>
            <person name="Serrano M.G."/>
            <person name="Alves J.M."/>
            <person name="Parikh H."/>
            <person name="Huang B."/>
            <person name="Lee V."/>
            <person name="Espinosa-Alvarez O."/>
            <person name="Ortiz P.A."/>
            <person name="Costa-Martins A.G."/>
            <person name="Teixeira M.M."/>
            <person name="Buck G.A."/>
        </authorList>
    </citation>
    <scope>NUCLEOTIDE SEQUENCE [LARGE SCALE GENOMIC DNA]</scope>
    <source>
        <strain evidence="1 2">025E</strain>
    </source>
</reference>
<organism evidence="1 2">
    <name type="scientific">Trypanosoma conorhini</name>
    <dbReference type="NCBI Taxonomy" id="83891"/>
    <lineage>
        <taxon>Eukaryota</taxon>
        <taxon>Discoba</taxon>
        <taxon>Euglenozoa</taxon>
        <taxon>Kinetoplastea</taxon>
        <taxon>Metakinetoplastina</taxon>
        <taxon>Trypanosomatida</taxon>
        <taxon>Trypanosomatidae</taxon>
        <taxon>Trypanosoma</taxon>
    </lineage>
</organism>
<dbReference type="RefSeq" id="XP_029232622.1">
    <property type="nucleotide sequence ID" value="XM_029367289.1"/>
</dbReference>
<sequence>MFAATRGLRLWNPVRGRVRPPSCGRADALTATSAALCAGTYCIMADWVYGAYVDLWHGVYGLDDEDDEDDDDDDDTTARRRTHETRRLLLGFPFALTSI</sequence>
<name>A0A3R7N913_9TRYP</name>
<evidence type="ECO:0000313" key="1">
    <source>
        <dbReference type="EMBL" id="RNF27416.1"/>
    </source>
</evidence>
<protein>
    <submittedName>
        <fullName evidence="1">Uncharacterized protein</fullName>
    </submittedName>
</protein>